<evidence type="ECO:0000256" key="2">
    <source>
        <dbReference type="ARBA" id="ARBA00022833"/>
    </source>
</evidence>
<proteinExistence type="predicted"/>
<reference evidence="7" key="1">
    <citation type="submission" date="2022-10" db="EMBL/GenBank/DDBJ databases">
        <title>Tapping the CABI collections for fungal endophytes: first genome assemblies for Collariella, Neodidymelliopsis, Ascochyta clinopodiicola, Didymella pomorum, Didymosphaeria variabile, Neocosmospora piperis and Neocucurbitaria cava.</title>
        <authorList>
            <person name="Hill R."/>
        </authorList>
    </citation>
    <scope>NUCLEOTIDE SEQUENCE</scope>
    <source>
        <strain evidence="7">IMI 355082</strain>
    </source>
</reference>
<evidence type="ECO:0000313" key="8">
    <source>
        <dbReference type="Proteomes" id="UP001140453"/>
    </source>
</evidence>
<sequence length="801" mass="90377">MAAQYQYLGGYHGLHRANSASLGLGIHDPQYVMGAMSTESYYTQPSSLGMTTSPTQMSQPDLFEFQLQPPQQPNSTFTLPERRHTAYARIERPLVSPVIPFTSPSSLPQSAKFEPSETGETWILEEDSDSFESEEEEEVVINGMNGSNRSDIGPLSANNLHVPLNPHETQVRSFYSLSEDDVLVNYMPSPADTPLNNPKTASIFWYFVNVTAPTINPYERNQPDPQRMFSDDTIPKCHQHIWTYVFAVQAFQHPGLLQAILALGSLQMTELSGDGPTASMFHYGQCIRRMWKNYRSVNQRAQPATLAATLLLAWFEVWASNHDKWCTHLIGARTIIGETPLREMSMKVWLVHRQRYQQWVEVQTQNPFAAFLPQNGQPSHELAEVDLDLLKDLTGEPVYFLEGEDPSSWQSKVRDCTERDLENYEHLADLYWWFAKMDVYQAFLGGSTLFMEYRLWTQCPPRAPINRYHQAYGTFDHLVLLLGRLSNFVASDLLRKRKVRARQGSVSPRGPSSPPMFAGMFPNRGSIQHPRGLSPQREAVNSFVAAAEQFLEDADLETSTQKAMEEWSSILVAFNAFKDSLGADFQPVGSDVHPQRDSPFGPAWTYRTLPIAGIWMNFYMGLVILHRAHPSMPPFAMVAAHMCAVETQPYANEIGKIVAGVSDDWGAETMVSTLLGAAYIECCVPLFVGAVQFKDKLQRHWAIRRLHDITRLTGWKTGTQTANGCEAAWRKAAAMGHAPPYEPEPESDALRHGYTTRRIDERIQEIHEGQSKPGLERADRAHIAFGLLSVDEDFERLKVGD</sequence>
<evidence type="ECO:0000313" key="7">
    <source>
        <dbReference type="EMBL" id="KAJ4390041.1"/>
    </source>
</evidence>
<dbReference type="GO" id="GO:0003700">
    <property type="term" value="F:DNA-binding transcription factor activity"/>
    <property type="evidence" value="ECO:0007669"/>
    <property type="project" value="TreeGrafter"/>
</dbReference>
<comment type="subcellular location">
    <subcellularLocation>
        <location evidence="1">Nucleus</location>
    </subcellularLocation>
</comment>
<dbReference type="Proteomes" id="UP001140453">
    <property type="component" value="Unassembled WGS sequence"/>
</dbReference>
<dbReference type="InterPro" id="IPR021858">
    <property type="entry name" value="Fun_TF"/>
</dbReference>
<evidence type="ECO:0008006" key="9">
    <source>
        <dbReference type="Google" id="ProtNLM"/>
    </source>
</evidence>
<dbReference type="GO" id="GO:0045944">
    <property type="term" value="P:positive regulation of transcription by RNA polymerase II"/>
    <property type="evidence" value="ECO:0007669"/>
    <property type="project" value="TreeGrafter"/>
</dbReference>
<dbReference type="AlphaFoldDB" id="A0A9W8YSU3"/>
<dbReference type="PANTHER" id="PTHR37534">
    <property type="entry name" value="TRANSCRIPTIONAL ACTIVATOR PROTEIN UGA3"/>
    <property type="match status" value="1"/>
</dbReference>
<dbReference type="GO" id="GO:0000976">
    <property type="term" value="F:transcription cis-regulatory region binding"/>
    <property type="evidence" value="ECO:0007669"/>
    <property type="project" value="TreeGrafter"/>
</dbReference>
<gene>
    <name evidence="7" type="ORF">N0V93_007514</name>
</gene>
<accession>A0A9W8YSU3</accession>
<comment type="caution">
    <text evidence="7">The sequence shown here is derived from an EMBL/GenBank/DDBJ whole genome shotgun (WGS) entry which is preliminary data.</text>
</comment>
<keyword evidence="6" id="KW-0539">Nucleus</keyword>
<dbReference type="OrthoDB" id="5391043at2759"/>
<keyword evidence="3" id="KW-0805">Transcription regulation</keyword>
<evidence type="ECO:0000256" key="4">
    <source>
        <dbReference type="ARBA" id="ARBA00023125"/>
    </source>
</evidence>
<name>A0A9W8YSU3_9PEZI</name>
<dbReference type="GO" id="GO:0005634">
    <property type="term" value="C:nucleus"/>
    <property type="evidence" value="ECO:0007669"/>
    <property type="project" value="UniProtKB-SubCell"/>
</dbReference>
<keyword evidence="8" id="KW-1185">Reference proteome</keyword>
<keyword evidence="5" id="KW-0804">Transcription</keyword>
<keyword evidence="2" id="KW-0862">Zinc</keyword>
<dbReference type="EMBL" id="JAPEVB010000004">
    <property type="protein sequence ID" value="KAJ4390041.1"/>
    <property type="molecule type" value="Genomic_DNA"/>
</dbReference>
<dbReference type="PANTHER" id="PTHR37534:SF23">
    <property type="entry name" value="ZN(II)2CYS6 TRANSCRIPTION FACTOR (EUROFUNG)"/>
    <property type="match status" value="1"/>
</dbReference>
<evidence type="ECO:0000256" key="1">
    <source>
        <dbReference type="ARBA" id="ARBA00004123"/>
    </source>
</evidence>
<protein>
    <recommendedName>
        <fullName evidence="9">Transcription factor domain-containing protein</fullName>
    </recommendedName>
</protein>
<evidence type="ECO:0000256" key="5">
    <source>
        <dbReference type="ARBA" id="ARBA00023163"/>
    </source>
</evidence>
<keyword evidence="4" id="KW-0238">DNA-binding</keyword>
<evidence type="ECO:0000256" key="6">
    <source>
        <dbReference type="ARBA" id="ARBA00023242"/>
    </source>
</evidence>
<evidence type="ECO:0000256" key="3">
    <source>
        <dbReference type="ARBA" id="ARBA00023015"/>
    </source>
</evidence>
<dbReference type="Pfam" id="PF11951">
    <property type="entry name" value="Fungal_trans_2"/>
    <property type="match status" value="1"/>
</dbReference>
<organism evidence="7 8">
    <name type="scientific">Gnomoniopsis smithogilvyi</name>
    <dbReference type="NCBI Taxonomy" id="1191159"/>
    <lineage>
        <taxon>Eukaryota</taxon>
        <taxon>Fungi</taxon>
        <taxon>Dikarya</taxon>
        <taxon>Ascomycota</taxon>
        <taxon>Pezizomycotina</taxon>
        <taxon>Sordariomycetes</taxon>
        <taxon>Sordariomycetidae</taxon>
        <taxon>Diaporthales</taxon>
        <taxon>Gnomoniaceae</taxon>
        <taxon>Gnomoniopsis</taxon>
    </lineage>
</organism>